<accession>A0ABQ9WXL5</accession>
<sequence length="326" mass="35267">MSSPGNPSGLTASRNTNGQQIIGCVVSHCTNHQDGTAMLNLNSPGAFTCVNSSFSHSSIETTSEEAPTDRALTQGDQIENPNTSPIIFTRCTFSHMNSTSNGAAICIHNYKSLFSINDCHFFHCISTAKWGGGAVRHYADTDWISDFTMTELSFLECNASCGVDAAGGSLSVSMKHWCTITSSIFRSSHATGRGGGCLLGHCGVNITNCVFERCVTSRNGGAIRMNELWSLCCKNTAFRGCWNTGPFPGSKDVAIDVWTNQKIGKANFPGCDSTSGSPNVFTETRAPLMTRYGVINYKNKLLMGRPVRMNIQMKSFSVVNRETNQE</sequence>
<protein>
    <recommendedName>
        <fullName evidence="3">Right handed beta helix domain-containing protein</fullName>
    </recommendedName>
</protein>
<keyword evidence="2" id="KW-1185">Reference proteome</keyword>
<evidence type="ECO:0000313" key="1">
    <source>
        <dbReference type="EMBL" id="KAK2943869.1"/>
    </source>
</evidence>
<dbReference type="Proteomes" id="UP001281761">
    <property type="component" value="Unassembled WGS sequence"/>
</dbReference>
<dbReference type="SUPFAM" id="SSF51126">
    <property type="entry name" value="Pectin lyase-like"/>
    <property type="match status" value="1"/>
</dbReference>
<evidence type="ECO:0008006" key="3">
    <source>
        <dbReference type="Google" id="ProtNLM"/>
    </source>
</evidence>
<proteinExistence type="predicted"/>
<dbReference type="EMBL" id="JARBJD010000324">
    <property type="protein sequence ID" value="KAK2943869.1"/>
    <property type="molecule type" value="Genomic_DNA"/>
</dbReference>
<name>A0ABQ9WXL5_9EUKA</name>
<organism evidence="1 2">
    <name type="scientific">Blattamonas nauphoetae</name>
    <dbReference type="NCBI Taxonomy" id="2049346"/>
    <lineage>
        <taxon>Eukaryota</taxon>
        <taxon>Metamonada</taxon>
        <taxon>Preaxostyla</taxon>
        <taxon>Oxymonadida</taxon>
        <taxon>Blattamonas</taxon>
    </lineage>
</organism>
<dbReference type="InterPro" id="IPR011050">
    <property type="entry name" value="Pectin_lyase_fold/virulence"/>
</dbReference>
<evidence type="ECO:0000313" key="2">
    <source>
        <dbReference type="Proteomes" id="UP001281761"/>
    </source>
</evidence>
<gene>
    <name evidence="1" type="ORF">BLNAU_21216</name>
</gene>
<comment type="caution">
    <text evidence="1">The sequence shown here is derived from an EMBL/GenBank/DDBJ whole genome shotgun (WGS) entry which is preliminary data.</text>
</comment>
<reference evidence="1 2" key="1">
    <citation type="journal article" date="2022" name="bioRxiv">
        <title>Genomics of Preaxostyla Flagellates Illuminates Evolutionary Transitions and the Path Towards Mitochondrial Loss.</title>
        <authorList>
            <person name="Novak L.V.F."/>
            <person name="Treitli S.C."/>
            <person name="Pyrih J."/>
            <person name="Halakuc P."/>
            <person name="Pipaliya S.V."/>
            <person name="Vacek V."/>
            <person name="Brzon O."/>
            <person name="Soukal P."/>
            <person name="Eme L."/>
            <person name="Dacks J.B."/>
            <person name="Karnkowska A."/>
            <person name="Elias M."/>
            <person name="Hampl V."/>
        </authorList>
    </citation>
    <scope>NUCLEOTIDE SEQUENCE [LARGE SCALE GENOMIC DNA]</scope>
    <source>
        <strain evidence="1">NAU3</strain>
        <tissue evidence="1">Gut</tissue>
    </source>
</reference>